<dbReference type="InterPro" id="IPR001656">
    <property type="entry name" value="PsdUridine_synth_TruD"/>
</dbReference>
<dbReference type="GO" id="GO:0003723">
    <property type="term" value="F:RNA binding"/>
    <property type="evidence" value="ECO:0007669"/>
    <property type="project" value="InterPro"/>
</dbReference>
<comment type="catalytic activity">
    <reaction evidence="4">
        <text>a uridine in tRNA = a pseudouridine in tRNA</text>
        <dbReference type="Rhea" id="RHEA:54572"/>
        <dbReference type="Rhea" id="RHEA-COMP:13339"/>
        <dbReference type="Rhea" id="RHEA-COMP:13934"/>
        <dbReference type="ChEBI" id="CHEBI:65314"/>
        <dbReference type="ChEBI" id="CHEBI:65315"/>
    </reaction>
</comment>
<evidence type="ECO:0000256" key="4">
    <source>
        <dbReference type="ARBA" id="ARBA00036943"/>
    </source>
</evidence>
<dbReference type="NCBIfam" id="TIGR00094">
    <property type="entry name" value="tRNA_TruD_broad"/>
    <property type="match status" value="1"/>
</dbReference>
<keyword evidence="3" id="KW-0413">Isomerase</keyword>
<gene>
    <name evidence="6" type="primary">ORF101901</name>
</gene>
<evidence type="ECO:0000256" key="1">
    <source>
        <dbReference type="ARBA" id="ARBA00007953"/>
    </source>
</evidence>
<dbReference type="Pfam" id="PF01142">
    <property type="entry name" value="TruD"/>
    <property type="match status" value="1"/>
</dbReference>
<dbReference type="PANTHER" id="PTHR13326:SF31">
    <property type="entry name" value="PSEUDOURIDYLATE SYNTHASE 7 HOMOLOG"/>
    <property type="match status" value="1"/>
</dbReference>
<evidence type="ECO:0000256" key="2">
    <source>
        <dbReference type="ARBA" id="ARBA00022694"/>
    </source>
</evidence>
<comment type="similarity">
    <text evidence="1">Belongs to the pseudouridine synthase TruD family.</text>
</comment>
<sequence length="725" mass="81663">METITDDSNSTVTMNTLETVLDESKLIVTVNTLDTVYEVKNQDTICDESKCSEITKTDEIAAGESNCSAVMDSVVKADKSMSPVEEAIISGSNCAISSTSKRVAAESHEPECKKAKLESNNPVKDSLSVLSQSDFSLKEEDGKSTKSCDDAVIRRNQADSSEKQSPLTETQAGITEYLGSHKGFSAVIKQRYSDFIVNEIDMLGNVVQLTQMELSECLDKSNTECEQEGEITSDIISKEDIAKLENLIKSGDKNTIVNIIAPQDKDARTKIHLAIKKKYPQAETKTADVDGQKMIQVMWKTGKSRDRNKDDWPESKKDYKYVKFVLYKENKDTMDAIGLISKNLKVKESLFQYAGTKDKRAKTSQEITSYKIHPKKLSFMNKVLWNMGLGNFQYVKEPLKLGQLSGNQFTIVLRNVQESLETVNSAITSLKTQGFINYFGMQRFGTTLVPTHRVGCSLLHGDWEKAVDLILMPRDDNPSKDAFQKVWMETKDPEATLKVTPPYCGLERNLLEALKKKMKPFNALEKISRNTRLLYIHSYQAFVWNQMVSKRLKVFGFQPIVGDLVLKDGSDSSERLPPVLVTQDNLKQFSLYDVVLPLPGHDVIYPKNEVYDWYRERLTADGVDIDNMKRPQKDYSLPGAYRHITVCPSNVDWTHHRYDDYSLPLTLSDMDIIKGIQLPASQKKGKFKAVVLKMTLPSSCYATMALREVLHVDTSVAHQTSLNVT</sequence>
<dbReference type="InterPro" id="IPR011760">
    <property type="entry name" value="PsdUridine_synth_TruD_insert"/>
</dbReference>
<evidence type="ECO:0000259" key="5">
    <source>
        <dbReference type="PROSITE" id="PS50984"/>
    </source>
</evidence>
<dbReference type="CDD" id="cd02576">
    <property type="entry name" value="PseudoU_synth_ScPUS7"/>
    <property type="match status" value="1"/>
</dbReference>
<accession>A0A0B7A7V3</accession>
<dbReference type="GO" id="GO:0001522">
    <property type="term" value="P:pseudouridine synthesis"/>
    <property type="evidence" value="ECO:0007669"/>
    <property type="project" value="InterPro"/>
</dbReference>
<dbReference type="InterPro" id="IPR042214">
    <property type="entry name" value="TruD_catalytic"/>
</dbReference>
<dbReference type="GO" id="GO:0008033">
    <property type="term" value="P:tRNA processing"/>
    <property type="evidence" value="ECO:0007669"/>
    <property type="project" value="UniProtKB-KW"/>
</dbReference>
<dbReference type="FunFam" id="3.30.2350.20:FF:000003">
    <property type="entry name" value="Pseudouridylate synthase 7 homolog"/>
    <property type="match status" value="1"/>
</dbReference>
<dbReference type="AlphaFoldDB" id="A0A0B7A7V3"/>
<dbReference type="GO" id="GO:0009982">
    <property type="term" value="F:pseudouridine synthase activity"/>
    <property type="evidence" value="ECO:0007669"/>
    <property type="project" value="InterPro"/>
</dbReference>
<dbReference type="PIRSF" id="PIRSF037016">
    <property type="entry name" value="Pseudouridin_synth_euk_prd"/>
    <property type="match status" value="1"/>
</dbReference>
<dbReference type="EMBL" id="HACG01029998">
    <property type="protein sequence ID" value="CEK76863.1"/>
    <property type="molecule type" value="Transcribed_RNA"/>
</dbReference>
<evidence type="ECO:0000313" key="6">
    <source>
        <dbReference type="EMBL" id="CEK76863.1"/>
    </source>
</evidence>
<dbReference type="PROSITE" id="PS50984">
    <property type="entry name" value="TRUD"/>
    <property type="match status" value="1"/>
</dbReference>
<proteinExistence type="inferred from homology"/>
<name>A0A0B7A7V3_9EUPU</name>
<dbReference type="GO" id="GO:0005634">
    <property type="term" value="C:nucleus"/>
    <property type="evidence" value="ECO:0007669"/>
    <property type="project" value="TreeGrafter"/>
</dbReference>
<dbReference type="InterPro" id="IPR020103">
    <property type="entry name" value="PsdUridine_synth_cat_dom_sf"/>
</dbReference>
<reference evidence="6" key="1">
    <citation type="submission" date="2014-12" db="EMBL/GenBank/DDBJ databases">
        <title>Insight into the proteome of Arion vulgaris.</title>
        <authorList>
            <person name="Aradska J."/>
            <person name="Bulat T."/>
            <person name="Smidak R."/>
            <person name="Sarate P."/>
            <person name="Gangsoo J."/>
            <person name="Sialana F."/>
            <person name="Bilban M."/>
            <person name="Lubec G."/>
        </authorList>
    </citation>
    <scope>NUCLEOTIDE SEQUENCE</scope>
    <source>
        <tissue evidence="6">Skin</tissue>
    </source>
</reference>
<dbReference type="SUPFAM" id="SSF55120">
    <property type="entry name" value="Pseudouridine synthase"/>
    <property type="match status" value="1"/>
</dbReference>
<organism evidence="6">
    <name type="scientific">Arion vulgaris</name>
    <dbReference type="NCBI Taxonomy" id="1028688"/>
    <lineage>
        <taxon>Eukaryota</taxon>
        <taxon>Metazoa</taxon>
        <taxon>Spiralia</taxon>
        <taxon>Lophotrochozoa</taxon>
        <taxon>Mollusca</taxon>
        <taxon>Gastropoda</taxon>
        <taxon>Heterobranchia</taxon>
        <taxon>Euthyneura</taxon>
        <taxon>Panpulmonata</taxon>
        <taxon>Eupulmonata</taxon>
        <taxon>Stylommatophora</taxon>
        <taxon>Helicina</taxon>
        <taxon>Arionoidea</taxon>
        <taxon>Arionidae</taxon>
        <taxon>Arion</taxon>
    </lineage>
</organism>
<keyword evidence="2" id="KW-0819">tRNA processing</keyword>
<feature type="domain" description="TRUD" evidence="5">
    <location>
        <begin position="434"/>
        <end position="647"/>
    </location>
</feature>
<evidence type="ECO:0000256" key="3">
    <source>
        <dbReference type="ARBA" id="ARBA00023235"/>
    </source>
</evidence>
<protein>
    <recommendedName>
        <fullName evidence="5">TRUD domain-containing protein</fullName>
    </recommendedName>
</protein>
<dbReference type="Gene3D" id="3.30.2350.20">
    <property type="entry name" value="TruD, catalytic domain"/>
    <property type="match status" value="2"/>
</dbReference>
<dbReference type="PANTHER" id="PTHR13326">
    <property type="entry name" value="TRNA PSEUDOURIDINE SYNTHASE D"/>
    <property type="match status" value="1"/>
</dbReference>